<dbReference type="KEGG" id="emc:129326228"/>
<dbReference type="PANTHER" id="PTHR21301">
    <property type="entry name" value="REVERSE TRANSCRIPTASE"/>
    <property type="match status" value="1"/>
</dbReference>
<name>A0AA97J3H2_EUBMA</name>
<gene>
    <name evidence="5" type="primary">LOC129326228</name>
</gene>
<organism evidence="4 5">
    <name type="scientific">Eublepharis macularius</name>
    <name type="common">Leopard gecko</name>
    <name type="synonym">Cyrtodactylus macularius</name>
    <dbReference type="NCBI Taxonomy" id="481883"/>
    <lineage>
        <taxon>Eukaryota</taxon>
        <taxon>Metazoa</taxon>
        <taxon>Chordata</taxon>
        <taxon>Craniata</taxon>
        <taxon>Vertebrata</taxon>
        <taxon>Euteleostomi</taxon>
        <taxon>Lepidosauria</taxon>
        <taxon>Squamata</taxon>
        <taxon>Bifurcata</taxon>
        <taxon>Gekkota</taxon>
        <taxon>Eublepharidae</taxon>
        <taxon>Eublepharinae</taxon>
        <taxon>Eublepharis</taxon>
    </lineage>
</organism>
<dbReference type="PROSITE" id="PS50878">
    <property type="entry name" value="RT_POL"/>
    <property type="match status" value="1"/>
</dbReference>
<evidence type="ECO:0000259" key="3">
    <source>
        <dbReference type="PROSITE" id="PS50878"/>
    </source>
</evidence>
<dbReference type="EC" id="3.1.26.4" evidence="2"/>
<sequence length="292" mass="33654">MAYIDDIIMYSLGWMSHMHHLGTVLAALYMSGLRVNPGKSWVGFQELKYLRLLPPRLYGLPKIHKDSVPLRPIVSAIGSPTYELARHLADLLQDHIGKTSSYIKDSADFINKISSLKLNPQDILVSFDVVSLFTKVPVKDTIALINQIFPEDVTALFHHCLTTSYFQWDNEFYEQMDGVAMGSPLSPVIANFYMEHFEKTALESAPHKPSVWFRFVDDTFIIWSHGEEELMGFLNHLNNIHLNIQFTMEKEIEGKLPFPDTLVIRKANFQLGHRVYRKPTHTDRYLHKNSNH</sequence>
<dbReference type="InterPro" id="IPR043502">
    <property type="entry name" value="DNA/RNA_pol_sf"/>
</dbReference>
<dbReference type="Gene3D" id="3.30.70.270">
    <property type="match status" value="1"/>
</dbReference>
<dbReference type="InterPro" id="IPR043128">
    <property type="entry name" value="Rev_trsase/Diguanyl_cyclase"/>
</dbReference>
<protein>
    <recommendedName>
        <fullName evidence="2">ribonuclease H</fullName>
        <ecNumber evidence="2">3.1.26.4</ecNumber>
    </recommendedName>
</protein>
<evidence type="ECO:0000256" key="2">
    <source>
        <dbReference type="ARBA" id="ARBA00012180"/>
    </source>
</evidence>
<evidence type="ECO:0000313" key="5">
    <source>
        <dbReference type="RefSeq" id="XP_054830364.1"/>
    </source>
</evidence>
<dbReference type="GO" id="GO:0004523">
    <property type="term" value="F:RNA-DNA hybrid ribonuclease activity"/>
    <property type="evidence" value="ECO:0007669"/>
    <property type="project" value="UniProtKB-EC"/>
</dbReference>
<evidence type="ECO:0000313" key="4">
    <source>
        <dbReference type="Proteomes" id="UP001190640"/>
    </source>
</evidence>
<evidence type="ECO:0000256" key="1">
    <source>
        <dbReference type="ARBA" id="ARBA00010879"/>
    </source>
</evidence>
<comment type="similarity">
    <text evidence="1">Belongs to the beta type-B retroviral polymerase family. HERV class-II K(HML-2) pol subfamily.</text>
</comment>
<accession>A0AA97J3H2</accession>
<dbReference type="SUPFAM" id="SSF56672">
    <property type="entry name" value="DNA/RNA polymerases"/>
    <property type="match status" value="2"/>
</dbReference>
<feature type="domain" description="Reverse transcriptase" evidence="3">
    <location>
        <begin position="41"/>
        <end position="275"/>
    </location>
</feature>
<dbReference type="Proteomes" id="UP001190640">
    <property type="component" value="Chromosome 3"/>
</dbReference>
<dbReference type="Pfam" id="PF00078">
    <property type="entry name" value="RVT_1"/>
    <property type="match status" value="1"/>
</dbReference>
<dbReference type="RefSeq" id="XP_054830364.1">
    <property type="nucleotide sequence ID" value="XM_054974389.1"/>
</dbReference>
<feature type="non-terminal residue" evidence="5">
    <location>
        <position position="292"/>
    </location>
</feature>
<dbReference type="InterPro" id="IPR000477">
    <property type="entry name" value="RT_dom"/>
</dbReference>
<proteinExistence type="inferred from homology"/>
<reference evidence="5" key="1">
    <citation type="submission" date="2025-08" db="UniProtKB">
        <authorList>
            <consortium name="RefSeq"/>
        </authorList>
    </citation>
    <scope>IDENTIFICATION</scope>
    <source>
        <tissue evidence="5">Blood</tissue>
    </source>
</reference>
<dbReference type="CDD" id="cd00304">
    <property type="entry name" value="RT_like"/>
    <property type="match status" value="1"/>
</dbReference>
<keyword evidence="4" id="KW-1185">Reference proteome</keyword>
<dbReference type="AlphaFoldDB" id="A0AA97J3H2"/>
<dbReference type="PANTHER" id="PTHR21301:SF10">
    <property type="entry name" value="REVERSE TRANSCRIPTASE DOMAIN-CONTAINING PROTEIN"/>
    <property type="match status" value="1"/>
</dbReference>
<dbReference type="GeneID" id="129326228"/>